<feature type="compositionally biased region" description="Polar residues" evidence="14">
    <location>
        <begin position="302"/>
        <end position="314"/>
    </location>
</feature>
<keyword evidence="17" id="KW-1185">Reference proteome</keyword>
<protein>
    <recommendedName>
        <fullName evidence="5">Transmembrane protein 138</fullName>
    </recommendedName>
</protein>
<dbReference type="EMBL" id="CAXLJM020000025">
    <property type="protein sequence ID" value="CAL8092746.1"/>
    <property type="molecule type" value="Genomic_DNA"/>
</dbReference>
<evidence type="ECO:0000256" key="8">
    <source>
        <dbReference type="ARBA" id="ARBA00022794"/>
    </source>
</evidence>
<evidence type="ECO:0000256" key="10">
    <source>
        <dbReference type="ARBA" id="ARBA00023069"/>
    </source>
</evidence>
<dbReference type="Pfam" id="PF14935">
    <property type="entry name" value="TMEM138"/>
    <property type="match status" value="1"/>
</dbReference>
<feature type="compositionally biased region" description="Acidic residues" evidence="14">
    <location>
        <begin position="330"/>
        <end position="343"/>
    </location>
</feature>
<keyword evidence="9 15" id="KW-1133">Transmembrane helix</keyword>
<sequence>MYAQEMKRCSKPSRPGAAGDGNASSLERASLKHLQDDYFSFHHGNYGDPYSFAPYQHLLLVIDFVYNWTMDLIHGEPLAVLVIFIFQSLGILVNLILYIMASASRAMQVGMRKYVSAHHWLNLITSLVYMSLTVWWFIWALRKSWPSVSDQFSFTWPNSINTSSTSNATQNVNSTMGRLLLNGNITNSPTSPSSEVKEHYTLWSAGFNALYITHRTVAILYYFVYIRSSFLVLNTPTMENFLERKKLVVGQLKKLCEGDSNTDEKLSKARSTLKQRPHPSFSSAFKLDDYLKFNNGDFKESGGSQRDPQSNATAVTEKVKGQRRQILWAENDEVINDTREEDSGETKQGDERQKATTKKLNERTRRSRYNDKMGIDNEASEIGNQLNNENQLRVAGREIEPLSGRKNRKKASWAD</sequence>
<proteinExistence type="inferred from homology"/>
<dbReference type="PANTHER" id="PTHR13306">
    <property type="entry name" value="TRANSMEMBRANE PROTEIN 138"/>
    <property type="match status" value="1"/>
</dbReference>
<keyword evidence="6" id="KW-0926">Vacuole</keyword>
<evidence type="ECO:0000256" key="15">
    <source>
        <dbReference type="SAM" id="Phobius"/>
    </source>
</evidence>
<evidence type="ECO:0000256" key="14">
    <source>
        <dbReference type="SAM" id="MobiDB-lite"/>
    </source>
</evidence>
<reference evidence="16 17" key="1">
    <citation type="submission" date="2024-08" db="EMBL/GenBank/DDBJ databases">
        <authorList>
            <person name="Cucini C."/>
            <person name="Frati F."/>
        </authorList>
    </citation>
    <scope>NUCLEOTIDE SEQUENCE [LARGE SCALE GENOMIC DNA]</scope>
</reference>
<evidence type="ECO:0000256" key="5">
    <source>
        <dbReference type="ARBA" id="ARBA00014515"/>
    </source>
</evidence>
<comment type="similarity">
    <text evidence="4">Belongs to the TMEM138 family.</text>
</comment>
<evidence type="ECO:0000313" key="16">
    <source>
        <dbReference type="EMBL" id="CAL8092746.1"/>
    </source>
</evidence>
<keyword evidence="10" id="KW-0969">Cilium</keyword>
<evidence type="ECO:0000256" key="4">
    <source>
        <dbReference type="ARBA" id="ARBA00010572"/>
    </source>
</evidence>
<evidence type="ECO:0000256" key="1">
    <source>
        <dbReference type="ARBA" id="ARBA00003709"/>
    </source>
</evidence>
<dbReference type="InterPro" id="IPR024133">
    <property type="entry name" value="TM_138"/>
</dbReference>
<organism evidence="16 17">
    <name type="scientific">Orchesella dallaii</name>
    <dbReference type="NCBI Taxonomy" id="48710"/>
    <lineage>
        <taxon>Eukaryota</taxon>
        <taxon>Metazoa</taxon>
        <taxon>Ecdysozoa</taxon>
        <taxon>Arthropoda</taxon>
        <taxon>Hexapoda</taxon>
        <taxon>Collembola</taxon>
        <taxon>Entomobryomorpha</taxon>
        <taxon>Entomobryoidea</taxon>
        <taxon>Orchesellidae</taxon>
        <taxon>Orchesellinae</taxon>
        <taxon>Orchesella</taxon>
    </lineage>
</organism>
<evidence type="ECO:0000256" key="9">
    <source>
        <dbReference type="ARBA" id="ARBA00022989"/>
    </source>
</evidence>
<dbReference type="Proteomes" id="UP001642540">
    <property type="component" value="Unassembled WGS sequence"/>
</dbReference>
<keyword evidence="12" id="KW-0325">Glycoprotein</keyword>
<feature type="region of interest" description="Disordered" evidence="14">
    <location>
        <begin position="298"/>
        <end position="415"/>
    </location>
</feature>
<keyword evidence="11 15" id="KW-0472">Membrane</keyword>
<feature type="region of interest" description="Disordered" evidence="14">
    <location>
        <begin position="260"/>
        <end position="280"/>
    </location>
</feature>
<keyword evidence="7 15" id="KW-0812">Transmembrane</keyword>
<dbReference type="PANTHER" id="PTHR13306:SF6">
    <property type="entry name" value="TRANSMEMBRANE PROTEIN 138"/>
    <property type="match status" value="1"/>
</dbReference>
<feature type="region of interest" description="Disordered" evidence="14">
    <location>
        <begin position="1"/>
        <end position="23"/>
    </location>
</feature>
<comment type="caution">
    <text evidence="16">The sequence shown here is derived from an EMBL/GenBank/DDBJ whole genome shotgun (WGS) entry which is preliminary data.</text>
</comment>
<comment type="subcellular location">
    <subcellularLocation>
        <location evidence="3">Cell projection</location>
        <location evidence="3">Cilium</location>
    </subcellularLocation>
    <subcellularLocation>
        <location evidence="2">Vacuole membrane</location>
        <topology evidence="2">Multi-pass membrane protein</topology>
    </subcellularLocation>
</comment>
<evidence type="ECO:0000313" key="17">
    <source>
        <dbReference type="Proteomes" id="UP001642540"/>
    </source>
</evidence>
<evidence type="ECO:0000256" key="11">
    <source>
        <dbReference type="ARBA" id="ARBA00023136"/>
    </source>
</evidence>
<accession>A0ABP1Q941</accession>
<feature type="transmembrane region" description="Helical" evidence="15">
    <location>
        <begin position="78"/>
        <end position="99"/>
    </location>
</feature>
<evidence type="ECO:0000256" key="13">
    <source>
        <dbReference type="ARBA" id="ARBA00023273"/>
    </source>
</evidence>
<keyword evidence="13" id="KW-0966">Cell projection</keyword>
<evidence type="ECO:0000256" key="3">
    <source>
        <dbReference type="ARBA" id="ARBA00004138"/>
    </source>
</evidence>
<evidence type="ECO:0000256" key="6">
    <source>
        <dbReference type="ARBA" id="ARBA00022554"/>
    </source>
</evidence>
<evidence type="ECO:0000256" key="7">
    <source>
        <dbReference type="ARBA" id="ARBA00022692"/>
    </source>
</evidence>
<name>A0ABP1Q941_9HEXA</name>
<feature type="compositionally biased region" description="Basic residues" evidence="14">
    <location>
        <begin position="405"/>
        <end position="415"/>
    </location>
</feature>
<keyword evidence="8" id="KW-0970">Cilium biogenesis/degradation</keyword>
<feature type="compositionally biased region" description="Polar residues" evidence="14">
    <location>
        <begin position="382"/>
        <end position="391"/>
    </location>
</feature>
<comment type="function">
    <text evidence="1">Required for ciliogenesis.</text>
</comment>
<feature type="transmembrane region" description="Helical" evidence="15">
    <location>
        <begin position="120"/>
        <end position="139"/>
    </location>
</feature>
<evidence type="ECO:0000256" key="2">
    <source>
        <dbReference type="ARBA" id="ARBA00004128"/>
    </source>
</evidence>
<evidence type="ECO:0000256" key="12">
    <source>
        <dbReference type="ARBA" id="ARBA00023180"/>
    </source>
</evidence>
<gene>
    <name evidence="16" type="ORF">ODALV1_LOCUS8318</name>
</gene>
<feature type="compositionally biased region" description="Basic and acidic residues" evidence="14">
    <location>
        <begin position="344"/>
        <end position="375"/>
    </location>
</feature>